<feature type="transmembrane region" description="Helical" evidence="1">
    <location>
        <begin position="29"/>
        <end position="46"/>
    </location>
</feature>
<evidence type="ECO:0000256" key="1">
    <source>
        <dbReference type="SAM" id="Phobius"/>
    </source>
</evidence>
<evidence type="ECO:0000313" key="3">
    <source>
        <dbReference type="Proteomes" id="UP000036520"/>
    </source>
</evidence>
<proteinExistence type="predicted"/>
<keyword evidence="1" id="KW-1133">Transmembrane helix</keyword>
<dbReference type="Proteomes" id="UP000036520">
    <property type="component" value="Chromosome"/>
</dbReference>
<dbReference type="AlphaFoldDB" id="A0A0H4P7T4"/>
<protein>
    <submittedName>
        <fullName evidence="2">Uncharacterized protein</fullName>
    </submittedName>
</protein>
<accession>A0A0H4P7T4</accession>
<gene>
    <name evidence="2" type="ORF">CA2015_0763</name>
</gene>
<sequence>MDVCQWVEKSKIQLWRVVAFFFCNNVDRIAFAYSYPNFYLFIFSMMKKRTKKNQGCM</sequence>
<keyword evidence="3" id="KW-1185">Reference proteome</keyword>
<organism evidence="2 3">
    <name type="scientific">Cyclobacterium amurskyense</name>
    <dbReference type="NCBI Taxonomy" id="320787"/>
    <lineage>
        <taxon>Bacteria</taxon>
        <taxon>Pseudomonadati</taxon>
        <taxon>Bacteroidota</taxon>
        <taxon>Cytophagia</taxon>
        <taxon>Cytophagales</taxon>
        <taxon>Cyclobacteriaceae</taxon>
        <taxon>Cyclobacterium</taxon>
    </lineage>
</organism>
<dbReference type="KEGG" id="camu:CA2015_0763"/>
<name>A0A0H4P7T4_9BACT</name>
<evidence type="ECO:0000313" key="2">
    <source>
        <dbReference type="EMBL" id="AKP50224.1"/>
    </source>
</evidence>
<dbReference type="EMBL" id="CP012040">
    <property type="protein sequence ID" value="AKP50224.1"/>
    <property type="molecule type" value="Genomic_DNA"/>
</dbReference>
<reference evidence="2 3" key="1">
    <citation type="submission" date="2015-07" db="EMBL/GenBank/DDBJ databases">
        <authorList>
            <person name="Kim K.M."/>
        </authorList>
    </citation>
    <scope>NUCLEOTIDE SEQUENCE [LARGE SCALE GENOMIC DNA]</scope>
    <source>
        <strain evidence="2 3">KCTC 12363</strain>
    </source>
</reference>
<keyword evidence="1" id="KW-0812">Transmembrane</keyword>
<keyword evidence="1" id="KW-0472">Membrane</keyword>